<organism evidence="5 6">
    <name type="scientific">Cyanomargarita calcarea GSE-NOS-MK-12-04C</name>
    <dbReference type="NCBI Taxonomy" id="2839659"/>
    <lineage>
        <taxon>Bacteria</taxon>
        <taxon>Bacillati</taxon>
        <taxon>Cyanobacteriota</taxon>
        <taxon>Cyanophyceae</taxon>
        <taxon>Nostocales</taxon>
        <taxon>Cyanomargaritaceae</taxon>
        <taxon>Cyanomargarita</taxon>
    </lineage>
</organism>
<dbReference type="GO" id="GO:0008170">
    <property type="term" value="F:N-methyltransferase activity"/>
    <property type="evidence" value="ECO:0007669"/>
    <property type="project" value="InterPro"/>
</dbReference>
<dbReference type="InterPro" id="IPR002941">
    <property type="entry name" value="DNA_methylase_N4/N6"/>
</dbReference>
<reference evidence="5" key="1">
    <citation type="submission" date="2021-05" db="EMBL/GenBank/DDBJ databases">
        <authorList>
            <person name="Pietrasiak N."/>
            <person name="Ward R."/>
            <person name="Stajich J.E."/>
            <person name="Kurbessoian T."/>
        </authorList>
    </citation>
    <scope>NUCLEOTIDE SEQUENCE</scope>
    <source>
        <strain evidence="5">GSE-NOS-MK-12-04C</strain>
    </source>
</reference>
<evidence type="ECO:0000256" key="2">
    <source>
        <dbReference type="ARBA" id="ARBA00022679"/>
    </source>
</evidence>
<name>A0A951QQB8_9CYAN</name>
<accession>A0A951QQB8</accession>
<dbReference type="Gene3D" id="3.40.50.150">
    <property type="entry name" value="Vaccinia Virus protein VP39"/>
    <property type="match status" value="1"/>
</dbReference>
<dbReference type="PRINTS" id="PR00508">
    <property type="entry name" value="S21N4MTFRASE"/>
</dbReference>
<evidence type="ECO:0000256" key="1">
    <source>
        <dbReference type="ARBA" id="ARBA00022603"/>
    </source>
</evidence>
<evidence type="ECO:0000313" key="6">
    <source>
        <dbReference type="Proteomes" id="UP000729701"/>
    </source>
</evidence>
<protein>
    <recommendedName>
        <fullName evidence="3">Methyltransferase</fullName>
        <ecNumber evidence="3">2.1.1.-</ecNumber>
    </recommendedName>
</protein>
<keyword evidence="2" id="KW-0808">Transferase</keyword>
<dbReference type="InterPro" id="IPR001091">
    <property type="entry name" value="RM_Methyltransferase"/>
</dbReference>
<dbReference type="EC" id="2.1.1.-" evidence="3"/>
<reference evidence="5" key="2">
    <citation type="journal article" date="2022" name="Microbiol. Resour. Announc.">
        <title>Metagenome Sequencing to Explore Phylogenomics of Terrestrial Cyanobacteria.</title>
        <authorList>
            <person name="Ward R.D."/>
            <person name="Stajich J.E."/>
            <person name="Johansen J.R."/>
            <person name="Huntemann M."/>
            <person name="Clum A."/>
            <person name="Foster B."/>
            <person name="Foster B."/>
            <person name="Roux S."/>
            <person name="Palaniappan K."/>
            <person name="Varghese N."/>
            <person name="Mukherjee S."/>
            <person name="Reddy T.B.K."/>
            <person name="Daum C."/>
            <person name="Copeland A."/>
            <person name="Chen I.A."/>
            <person name="Ivanova N.N."/>
            <person name="Kyrpides N.C."/>
            <person name="Shapiro N."/>
            <person name="Eloe-Fadrosh E.A."/>
            <person name="Pietrasiak N."/>
        </authorList>
    </citation>
    <scope>NUCLEOTIDE SEQUENCE</scope>
    <source>
        <strain evidence="5">GSE-NOS-MK-12-04C</strain>
    </source>
</reference>
<dbReference type="Proteomes" id="UP000729701">
    <property type="component" value="Unassembled WGS sequence"/>
</dbReference>
<keyword evidence="1" id="KW-0489">Methyltransferase</keyword>
<dbReference type="EMBL" id="JAHHGZ010000015">
    <property type="protein sequence ID" value="MBW4668785.1"/>
    <property type="molecule type" value="Genomic_DNA"/>
</dbReference>
<sequence>MSLFNQEQSFYNNIKSTAASTVGRGKVTILNTDLNFSTWNDDSVTLYLGDSLNYYHKWEQPTVIVSDGAYGVLGFEGDTSDHLDLPQWYEPHIQAWSKAAIPCTTLWFWNSEIGWATVHPILEKHGWRYVNCNIWNKGKGHIAGNVNTEKIRRFPVVTEVCVQYVREVKINSLTLKEWLLHEWKRSGLPLRRANNACGVVDAATRKYFNQGHLWYFPPSSMFEKLAKYANEHGIAEGKPYFSIDGNQITAQEWSKMHSKFKCPYGFSNVWERQALRGEERVKISSGKALHFNQKPLDLMSMLIEASSDEKDVIWEPFGGLFTASLAARKLQRKAYSCEIDPDYFYYGVKRFNQEVHQLSLL</sequence>
<feature type="domain" description="DNA methylase N-4/N-6" evidence="4">
    <location>
        <begin position="66"/>
        <end position="346"/>
    </location>
</feature>
<gene>
    <name evidence="5" type="ORF">KME60_15500</name>
</gene>
<proteinExistence type="inferred from homology"/>
<evidence type="ECO:0000256" key="3">
    <source>
        <dbReference type="RuleBase" id="RU362026"/>
    </source>
</evidence>
<comment type="similarity">
    <text evidence="3">Belongs to the N(4)/N(6)-methyltransferase family.</text>
</comment>
<dbReference type="Pfam" id="PF01555">
    <property type="entry name" value="N6_N4_Mtase"/>
    <property type="match status" value="1"/>
</dbReference>
<evidence type="ECO:0000313" key="5">
    <source>
        <dbReference type="EMBL" id="MBW4668785.1"/>
    </source>
</evidence>
<dbReference type="SUPFAM" id="SSF53335">
    <property type="entry name" value="S-adenosyl-L-methionine-dependent methyltransferases"/>
    <property type="match status" value="1"/>
</dbReference>
<evidence type="ECO:0000259" key="4">
    <source>
        <dbReference type="Pfam" id="PF01555"/>
    </source>
</evidence>
<dbReference type="GO" id="GO:0003677">
    <property type="term" value="F:DNA binding"/>
    <property type="evidence" value="ECO:0007669"/>
    <property type="project" value="InterPro"/>
</dbReference>
<dbReference type="InterPro" id="IPR029063">
    <property type="entry name" value="SAM-dependent_MTases_sf"/>
</dbReference>
<dbReference type="GO" id="GO:0032259">
    <property type="term" value="P:methylation"/>
    <property type="evidence" value="ECO:0007669"/>
    <property type="project" value="UniProtKB-KW"/>
</dbReference>
<dbReference type="AlphaFoldDB" id="A0A951QQB8"/>
<comment type="caution">
    <text evidence="5">The sequence shown here is derived from an EMBL/GenBank/DDBJ whole genome shotgun (WGS) entry which is preliminary data.</text>
</comment>